<proteinExistence type="predicted"/>
<keyword evidence="1" id="KW-1133">Transmembrane helix</keyword>
<name>A0ABU8M5F0_9PSEU</name>
<comment type="caution">
    <text evidence="2">The sequence shown here is derived from an EMBL/GenBank/DDBJ whole genome shotgun (WGS) entry which is preliminary data.</text>
</comment>
<dbReference type="RefSeq" id="WP_337703946.1">
    <property type="nucleotide sequence ID" value="NZ_JBBEGM010000006.1"/>
</dbReference>
<sequence>MTDGIAISGQDGASGACRGGSSVRDVGIAEAIQLWLGGQKLDGFSLWSVSFVWWGRLAKGVTILAGLVVVIDLLGADRLRHWGEPLRTRPLHRLVKRAANSSWAEAGLLILLLLVGVGVQTVTDPYVQPFVAATDAAVSDSLGWASIGVAVALGVLAWTLGRGRRGVRTTLGVAASVVIIPLLLVVLLQFAAGLAVYLVTLAATFVVAWLLARGLDIGAGLLEITVIRPTAWLLEHEPDEKPIRWTALLVLVLGQVLDLLAS</sequence>
<keyword evidence="1" id="KW-0472">Membrane</keyword>
<feature type="transmembrane region" description="Helical" evidence="1">
    <location>
        <begin position="194"/>
        <end position="212"/>
    </location>
</feature>
<gene>
    <name evidence="2" type="ORF">WCD58_15440</name>
</gene>
<evidence type="ECO:0000256" key="1">
    <source>
        <dbReference type="SAM" id="Phobius"/>
    </source>
</evidence>
<feature type="transmembrane region" description="Helical" evidence="1">
    <location>
        <begin position="51"/>
        <end position="74"/>
    </location>
</feature>
<feature type="transmembrane region" description="Helical" evidence="1">
    <location>
        <begin position="103"/>
        <end position="122"/>
    </location>
</feature>
<dbReference type="Proteomes" id="UP001369736">
    <property type="component" value="Unassembled WGS sequence"/>
</dbReference>
<accession>A0ABU8M5F0</accession>
<evidence type="ECO:0000313" key="3">
    <source>
        <dbReference type="Proteomes" id="UP001369736"/>
    </source>
</evidence>
<dbReference type="EMBL" id="JBBEGM010000006">
    <property type="protein sequence ID" value="MEJ2862565.1"/>
    <property type="molecule type" value="Genomic_DNA"/>
</dbReference>
<protein>
    <submittedName>
        <fullName evidence="2">Uncharacterized protein</fullName>
    </submittedName>
</protein>
<feature type="transmembrane region" description="Helical" evidence="1">
    <location>
        <begin position="142"/>
        <end position="160"/>
    </location>
</feature>
<feature type="transmembrane region" description="Helical" evidence="1">
    <location>
        <begin position="167"/>
        <end position="188"/>
    </location>
</feature>
<reference evidence="2 3" key="1">
    <citation type="submission" date="2024-03" db="EMBL/GenBank/DDBJ databases">
        <title>Actinomycetospora sp. OC33-EN07, a novel actinomycete isolated from wild orchid (Aerides multiflora).</title>
        <authorList>
            <person name="Suriyachadkun C."/>
        </authorList>
    </citation>
    <scope>NUCLEOTIDE SEQUENCE [LARGE SCALE GENOMIC DNA]</scope>
    <source>
        <strain evidence="2 3">OC33-EN07</strain>
    </source>
</reference>
<evidence type="ECO:0000313" key="2">
    <source>
        <dbReference type="EMBL" id="MEJ2862565.1"/>
    </source>
</evidence>
<keyword evidence="1" id="KW-0812">Transmembrane</keyword>
<keyword evidence="3" id="KW-1185">Reference proteome</keyword>
<organism evidence="2 3">
    <name type="scientific">Actinomycetospora flava</name>
    <dbReference type="NCBI Taxonomy" id="3129232"/>
    <lineage>
        <taxon>Bacteria</taxon>
        <taxon>Bacillati</taxon>
        <taxon>Actinomycetota</taxon>
        <taxon>Actinomycetes</taxon>
        <taxon>Pseudonocardiales</taxon>
        <taxon>Pseudonocardiaceae</taxon>
        <taxon>Actinomycetospora</taxon>
    </lineage>
</organism>